<keyword evidence="2" id="KW-0472">Membrane</keyword>
<sequence length="185" mass="18460">MPAAKSSIMMAILALFLCLSSTVVAADLYDPGQPLNCTQFTSNCKALSLATYGGGKNASYSGPSAQCNVTNLSSAQPLCGEKVICLATFLIKAGNSSVPVVPLPTSTVAAPGANGTATTTNAPVSTPTSSGPSSPYTVGSVDLTAQLLAMYDTSKCASGAFANVATSASAMVVIASIVSVMSYLL</sequence>
<dbReference type="OrthoDB" id="2434883at2759"/>
<feature type="signal peptide" evidence="3">
    <location>
        <begin position="1"/>
        <end position="25"/>
    </location>
</feature>
<feature type="chain" id="PRO_5040438865" description="Elicitin-like protein" evidence="3">
    <location>
        <begin position="26"/>
        <end position="185"/>
    </location>
</feature>
<protein>
    <recommendedName>
        <fullName evidence="6">Elicitin-like protein</fullName>
    </recommendedName>
</protein>
<keyword evidence="2" id="KW-0812">Transmembrane</keyword>
<dbReference type="EMBL" id="JAAAIP010000038">
    <property type="protein sequence ID" value="KAG0328253.1"/>
    <property type="molecule type" value="Genomic_DNA"/>
</dbReference>
<keyword evidence="3" id="KW-0732">Signal</keyword>
<name>A0A9P6RVA8_9FUNG</name>
<gene>
    <name evidence="4" type="ORF">BGZ99_005771</name>
</gene>
<evidence type="ECO:0000313" key="4">
    <source>
        <dbReference type="EMBL" id="KAG0328253.1"/>
    </source>
</evidence>
<evidence type="ECO:0008006" key="6">
    <source>
        <dbReference type="Google" id="ProtNLM"/>
    </source>
</evidence>
<evidence type="ECO:0000256" key="2">
    <source>
        <dbReference type="SAM" id="Phobius"/>
    </source>
</evidence>
<evidence type="ECO:0000256" key="1">
    <source>
        <dbReference type="SAM" id="MobiDB-lite"/>
    </source>
</evidence>
<organism evidence="4 5">
    <name type="scientific">Dissophora globulifera</name>
    <dbReference type="NCBI Taxonomy" id="979702"/>
    <lineage>
        <taxon>Eukaryota</taxon>
        <taxon>Fungi</taxon>
        <taxon>Fungi incertae sedis</taxon>
        <taxon>Mucoromycota</taxon>
        <taxon>Mortierellomycotina</taxon>
        <taxon>Mortierellomycetes</taxon>
        <taxon>Mortierellales</taxon>
        <taxon>Mortierellaceae</taxon>
        <taxon>Dissophora</taxon>
    </lineage>
</organism>
<evidence type="ECO:0000313" key="5">
    <source>
        <dbReference type="Proteomes" id="UP000738325"/>
    </source>
</evidence>
<keyword evidence="5" id="KW-1185">Reference proteome</keyword>
<comment type="caution">
    <text evidence="4">The sequence shown here is derived from an EMBL/GenBank/DDBJ whole genome shotgun (WGS) entry which is preliminary data.</text>
</comment>
<feature type="region of interest" description="Disordered" evidence="1">
    <location>
        <begin position="112"/>
        <end position="136"/>
    </location>
</feature>
<reference evidence="4" key="1">
    <citation type="journal article" date="2020" name="Fungal Divers.">
        <title>Resolving the Mortierellaceae phylogeny through synthesis of multi-gene phylogenetics and phylogenomics.</title>
        <authorList>
            <person name="Vandepol N."/>
            <person name="Liber J."/>
            <person name="Desiro A."/>
            <person name="Na H."/>
            <person name="Kennedy M."/>
            <person name="Barry K."/>
            <person name="Grigoriev I.V."/>
            <person name="Miller A.N."/>
            <person name="O'Donnell K."/>
            <person name="Stajich J.E."/>
            <person name="Bonito G."/>
        </authorList>
    </citation>
    <scope>NUCLEOTIDE SEQUENCE</scope>
    <source>
        <strain evidence="4">REB-010B</strain>
    </source>
</reference>
<keyword evidence="2" id="KW-1133">Transmembrane helix</keyword>
<dbReference type="AlphaFoldDB" id="A0A9P6RVA8"/>
<accession>A0A9P6RVA8</accession>
<evidence type="ECO:0000256" key="3">
    <source>
        <dbReference type="SAM" id="SignalP"/>
    </source>
</evidence>
<feature type="transmembrane region" description="Helical" evidence="2">
    <location>
        <begin position="160"/>
        <end position="184"/>
    </location>
</feature>
<proteinExistence type="predicted"/>
<dbReference type="Proteomes" id="UP000738325">
    <property type="component" value="Unassembled WGS sequence"/>
</dbReference>